<sequence>MKSLCVLKGRRRVRQQKVQQKIFSAYPSLLKIVPISPEQFFPAWFGCLGGSFQQQGRWDITKDHEGGGLAGTGTRGDRGSEAERRQATGAKRTNSLNTGR</sequence>
<evidence type="ECO:0000313" key="3">
    <source>
        <dbReference type="Proteomes" id="UP000499080"/>
    </source>
</evidence>
<evidence type="ECO:0000313" key="2">
    <source>
        <dbReference type="EMBL" id="GBM18173.1"/>
    </source>
</evidence>
<comment type="caution">
    <text evidence="2">The sequence shown here is derived from an EMBL/GenBank/DDBJ whole genome shotgun (WGS) entry which is preliminary data.</text>
</comment>
<feature type="compositionally biased region" description="Basic and acidic residues" evidence="1">
    <location>
        <begin position="75"/>
        <end position="86"/>
    </location>
</feature>
<gene>
    <name evidence="2" type="ORF">AVEN_151715_1</name>
</gene>
<feature type="region of interest" description="Disordered" evidence="1">
    <location>
        <begin position="59"/>
        <end position="100"/>
    </location>
</feature>
<evidence type="ECO:0000256" key="1">
    <source>
        <dbReference type="SAM" id="MobiDB-lite"/>
    </source>
</evidence>
<dbReference type="EMBL" id="BGPR01000399">
    <property type="protein sequence ID" value="GBM18173.1"/>
    <property type="molecule type" value="Genomic_DNA"/>
</dbReference>
<accession>A0A4Y2DMY2</accession>
<organism evidence="2 3">
    <name type="scientific">Araneus ventricosus</name>
    <name type="common">Orbweaver spider</name>
    <name type="synonym">Epeira ventricosa</name>
    <dbReference type="NCBI Taxonomy" id="182803"/>
    <lineage>
        <taxon>Eukaryota</taxon>
        <taxon>Metazoa</taxon>
        <taxon>Ecdysozoa</taxon>
        <taxon>Arthropoda</taxon>
        <taxon>Chelicerata</taxon>
        <taxon>Arachnida</taxon>
        <taxon>Araneae</taxon>
        <taxon>Araneomorphae</taxon>
        <taxon>Entelegynae</taxon>
        <taxon>Araneoidea</taxon>
        <taxon>Araneidae</taxon>
        <taxon>Araneus</taxon>
    </lineage>
</organism>
<feature type="compositionally biased region" description="Polar residues" evidence="1">
    <location>
        <begin position="91"/>
        <end position="100"/>
    </location>
</feature>
<protein>
    <submittedName>
        <fullName evidence="2">Uncharacterized protein</fullName>
    </submittedName>
</protein>
<dbReference type="AlphaFoldDB" id="A0A4Y2DMY2"/>
<keyword evidence="3" id="KW-1185">Reference proteome</keyword>
<name>A0A4Y2DMY2_ARAVE</name>
<proteinExistence type="predicted"/>
<reference evidence="2 3" key="1">
    <citation type="journal article" date="2019" name="Sci. Rep.">
        <title>Orb-weaving spider Araneus ventricosus genome elucidates the spidroin gene catalogue.</title>
        <authorList>
            <person name="Kono N."/>
            <person name="Nakamura H."/>
            <person name="Ohtoshi R."/>
            <person name="Moran D.A.P."/>
            <person name="Shinohara A."/>
            <person name="Yoshida Y."/>
            <person name="Fujiwara M."/>
            <person name="Mori M."/>
            <person name="Tomita M."/>
            <person name="Arakawa K."/>
        </authorList>
    </citation>
    <scope>NUCLEOTIDE SEQUENCE [LARGE SCALE GENOMIC DNA]</scope>
</reference>
<dbReference type="Proteomes" id="UP000499080">
    <property type="component" value="Unassembled WGS sequence"/>
</dbReference>